<dbReference type="Proteomes" id="UP000017559">
    <property type="component" value="Unassembled WGS sequence"/>
</dbReference>
<dbReference type="EMBL" id="AWSO01002710">
    <property type="protein sequence ID" value="ESK81091.1"/>
    <property type="molecule type" value="Genomic_DNA"/>
</dbReference>
<name>V2WKL4_MONRO</name>
<proteinExistence type="predicted"/>
<sequence>MGMLAQHISEDETFTVTGAIAVPRPSLDIANLPLHVILPDTDPDGDRFATDEDVNPNDPAFLRKVIAHRRGLKRATEISKGQFLLQLRQRCVRAVQTSNPLLLYSPDPHNRTRGCTFQQKKPNSHGRHQQFICQPANPSLLQSVPHYRRRRKRRTERL</sequence>
<evidence type="ECO:0000313" key="3">
    <source>
        <dbReference type="Proteomes" id="UP000017559"/>
    </source>
</evidence>
<keyword evidence="3" id="KW-1185">Reference proteome</keyword>
<organism evidence="2 3">
    <name type="scientific">Moniliophthora roreri (strain MCA 2997)</name>
    <name type="common">Cocoa frosty pod rot fungus</name>
    <name type="synonym">Crinipellis roreri</name>
    <dbReference type="NCBI Taxonomy" id="1381753"/>
    <lineage>
        <taxon>Eukaryota</taxon>
        <taxon>Fungi</taxon>
        <taxon>Dikarya</taxon>
        <taxon>Basidiomycota</taxon>
        <taxon>Agaricomycotina</taxon>
        <taxon>Agaricomycetes</taxon>
        <taxon>Agaricomycetidae</taxon>
        <taxon>Agaricales</taxon>
        <taxon>Marasmiineae</taxon>
        <taxon>Marasmiaceae</taxon>
        <taxon>Moniliophthora</taxon>
    </lineage>
</organism>
<evidence type="ECO:0000313" key="2">
    <source>
        <dbReference type="EMBL" id="ESK81091.1"/>
    </source>
</evidence>
<accession>V2WKL4</accession>
<feature type="region of interest" description="Disordered" evidence="1">
    <location>
        <begin position="135"/>
        <end position="158"/>
    </location>
</feature>
<reference evidence="2 3" key="1">
    <citation type="journal article" date="2014" name="BMC Genomics">
        <title>Genome and secretome analysis of the hemibiotrophic fungal pathogen, Moniliophthora roreri, which causes frosty pod rot disease of cacao: mechanisms of the biotrophic and necrotrophic phases.</title>
        <authorList>
            <person name="Meinhardt L.W."/>
            <person name="Costa G.G.L."/>
            <person name="Thomazella D.P.T."/>
            <person name="Teixeira P.J.P.L."/>
            <person name="Carazzolle M.F."/>
            <person name="Schuster S.C."/>
            <person name="Carlson J.E."/>
            <person name="Guiltinan M.J."/>
            <person name="Mieczkowski P."/>
            <person name="Farmer A."/>
            <person name="Ramaraj T."/>
            <person name="Crozier J."/>
            <person name="Davis R.E."/>
            <person name="Shao J."/>
            <person name="Melnick R.L."/>
            <person name="Pereira G.A.G."/>
            <person name="Bailey B.A."/>
        </authorList>
    </citation>
    <scope>NUCLEOTIDE SEQUENCE [LARGE SCALE GENOMIC DNA]</scope>
    <source>
        <strain evidence="2 3">MCA 2997</strain>
    </source>
</reference>
<gene>
    <name evidence="2" type="ORF">Moror_13367</name>
</gene>
<dbReference type="AlphaFoldDB" id="V2WKL4"/>
<evidence type="ECO:0000256" key="1">
    <source>
        <dbReference type="SAM" id="MobiDB-lite"/>
    </source>
</evidence>
<feature type="compositionally biased region" description="Basic residues" evidence="1">
    <location>
        <begin position="146"/>
        <end position="158"/>
    </location>
</feature>
<comment type="caution">
    <text evidence="2">The sequence shown here is derived from an EMBL/GenBank/DDBJ whole genome shotgun (WGS) entry which is preliminary data.</text>
</comment>
<dbReference type="HOGENOM" id="CLU_1896768_0_0_1"/>
<dbReference type="KEGG" id="mrr:Moror_13367"/>
<protein>
    <submittedName>
        <fullName evidence="2">Uncharacterized protein</fullName>
    </submittedName>
</protein>